<dbReference type="EMBL" id="CP063362">
    <property type="protein sequence ID" value="QRG08393.1"/>
    <property type="molecule type" value="Genomic_DNA"/>
</dbReference>
<organism evidence="3 4">
    <name type="scientific">Xanthobacter dioxanivorans</name>
    <dbReference type="NCBI Taxonomy" id="2528964"/>
    <lineage>
        <taxon>Bacteria</taxon>
        <taxon>Pseudomonadati</taxon>
        <taxon>Pseudomonadota</taxon>
        <taxon>Alphaproteobacteria</taxon>
        <taxon>Hyphomicrobiales</taxon>
        <taxon>Xanthobacteraceae</taxon>
        <taxon>Xanthobacter</taxon>
    </lineage>
</organism>
<dbReference type="KEGG" id="xdi:EZH22_08925"/>
<dbReference type="SUPFAM" id="SSF56529">
    <property type="entry name" value="FAH"/>
    <property type="match status" value="1"/>
</dbReference>
<dbReference type="InterPro" id="IPR011234">
    <property type="entry name" value="Fumarylacetoacetase-like_C"/>
</dbReference>
<dbReference type="RefSeq" id="WP_203195301.1">
    <property type="nucleotide sequence ID" value="NZ_CP063362.1"/>
</dbReference>
<name>A0A974SLC8_9HYPH</name>
<dbReference type="Gene3D" id="3.90.850.10">
    <property type="entry name" value="Fumarylacetoacetase-like, C-terminal domain"/>
    <property type="match status" value="1"/>
</dbReference>
<dbReference type="PANTHER" id="PTHR11820">
    <property type="entry name" value="ACYLPYRUVASE"/>
    <property type="match status" value="1"/>
</dbReference>
<dbReference type="GO" id="GO:0016787">
    <property type="term" value="F:hydrolase activity"/>
    <property type="evidence" value="ECO:0007669"/>
    <property type="project" value="UniProtKB-KW"/>
</dbReference>
<proteinExistence type="predicted"/>
<accession>A0A974SLC8</accession>
<feature type="domain" description="Fumarylacetoacetase-like C-terminal" evidence="2">
    <location>
        <begin position="76"/>
        <end position="279"/>
    </location>
</feature>
<keyword evidence="1" id="KW-0479">Metal-binding</keyword>
<evidence type="ECO:0000256" key="1">
    <source>
        <dbReference type="ARBA" id="ARBA00022723"/>
    </source>
</evidence>
<dbReference type="Pfam" id="PF01557">
    <property type="entry name" value="FAA_hydrolase"/>
    <property type="match status" value="1"/>
</dbReference>
<evidence type="ECO:0000313" key="4">
    <source>
        <dbReference type="Proteomes" id="UP000596427"/>
    </source>
</evidence>
<dbReference type="Proteomes" id="UP000596427">
    <property type="component" value="Chromosome"/>
</dbReference>
<keyword evidence="3" id="KW-0378">Hydrolase</keyword>
<reference evidence="3 4" key="1">
    <citation type="submission" date="2020-10" db="EMBL/GenBank/DDBJ databases">
        <title>Degradation of 1,4-Dioxane by Xanthobacter sp. YN2, via a Novel Group-2 Soluble Di-Iron Monooxygenase.</title>
        <authorList>
            <person name="Ma F."/>
            <person name="Wang Y."/>
            <person name="Yang J."/>
            <person name="Guo H."/>
            <person name="Su D."/>
            <person name="Yu L."/>
        </authorList>
    </citation>
    <scope>NUCLEOTIDE SEQUENCE [LARGE SCALE GENOMIC DNA]</scope>
    <source>
        <strain evidence="3 4">YN2</strain>
    </source>
</reference>
<evidence type="ECO:0000313" key="3">
    <source>
        <dbReference type="EMBL" id="QRG08393.1"/>
    </source>
</evidence>
<evidence type="ECO:0000259" key="2">
    <source>
        <dbReference type="Pfam" id="PF01557"/>
    </source>
</evidence>
<dbReference type="InterPro" id="IPR036663">
    <property type="entry name" value="Fumarylacetoacetase_C_sf"/>
</dbReference>
<sequence length="281" mass="30820">MKLVRFNGNRLGLWHLDGIEDITSRFDLALSWPALPGDAVVRQFYERRDHLDTTPRGELIPHGSVRLDSPVANPSKIIGAPVNYKAHIDEANSDTEINTGKVYTTLDAYGLFLKANSSLAGPSDGFPRTFPDRRTDHEVEMAVVIGAECKNVDREEALHYVAGYSIGLDMSLRGPEVPSYRKSPDGYAILGPWLVSPDEVPDPDALRLQLSVNGDVRQASSTAYMLFDTRRIIEYASRLYTLYPGDIIMTGTPDGVGPVHAGDQIHASVESLGELLITVTA</sequence>
<protein>
    <submittedName>
        <fullName evidence="3">Fumarylacetoacetate hydrolase family protein</fullName>
    </submittedName>
</protein>
<keyword evidence="4" id="KW-1185">Reference proteome</keyword>
<dbReference type="AlphaFoldDB" id="A0A974SLC8"/>
<dbReference type="GO" id="GO:0046872">
    <property type="term" value="F:metal ion binding"/>
    <property type="evidence" value="ECO:0007669"/>
    <property type="project" value="UniProtKB-KW"/>
</dbReference>
<gene>
    <name evidence="3" type="ORF">EZH22_08925</name>
</gene>